<keyword evidence="4" id="KW-1185">Reference proteome</keyword>
<dbReference type="OrthoDB" id="289038at2759"/>
<organism evidence="3 4">
    <name type="scientific">Kingdonia uniflora</name>
    <dbReference type="NCBI Taxonomy" id="39325"/>
    <lineage>
        <taxon>Eukaryota</taxon>
        <taxon>Viridiplantae</taxon>
        <taxon>Streptophyta</taxon>
        <taxon>Embryophyta</taxon>
        <taxon>Tracheophyta</taxon>
        <taxon>Spermatophyta</taxon>
        <taxon>Magnoliopsida</taxon>
        <taxon>Ranunculales</taxon>
        <taxon>Circaeasteraceae</taxon>
        <taxon>Kingdonia</taxon>
    </lineage>
</organism>
<gene>
    <name evidence="3" type="ORF">GIB67_038002</name>
</gene>
<dbReference type="PROSITE" id="PS50144">
    <property type="entry name" value="MATH"/>
    <property type="match status" value="3"/>
</dbReference>
<feature type="domain" description="MATH" evidence="2">
    <location>
        <begin position="47"/>
        <end position="165"/>
    </location>
</feature>
<proteinExistence type="predicted"/>
<reference evidence="3 4" key="1">
    <citation type="journal article" date="2020" name="IScience">
        <title>Genome Sequencing of the Endangered Kingdonia uniflora (Circaeasteraceae, Ranunculales) Reveals Potential Mechanisms of Evolutionary Specialization.</title>
        <authorList>
            <person name="Sun Y."/>
            <person name="Deng T."/>
            <person name="Zhang A."/>
            <person name="Moore M.J."/>
            <person name="Landis J.B."/>
            <person name="Lin N."/>
            <person name="Zhang H."/>
            <person name="Zhang X."/>
            <person name="Huang J."/>
            <person name="Zhang X."/>
            <person name="Sun H."/>
            <person name="Wang H."/>
        </authorList>
    </citation>
    <scope>NUCLEOTIDE SEQUENCE [LARGE SCALE GENOMIC DNA]</scope>
    <source>
        <strain evidence="3">TB1705</strain>
        <tissue evidence="3">Leaf</tissue>
    </source>
</reference>
<protein>
    <recommendedName>
        <fullName evidence="2">MATH domain-containing protein</fullName>
    </recommendedName>
</protein>
<dbReference type="EMBL" id="JACGCM010002284">
    <property type="protein sequence ID" value="KAF6142034.1"/>
    <property type="molecule type" value="Genomic_DNA"/>
</dbReference>
<dbReference type="InterPro" id="IPR008974">
    <property type="entry name" value="TRAF-like"/>
</dbReference>
<dbReference type="SUPFAM" id="SSF49599">
    <property type="entry name" value="TRAF domain-like"/>
    <property type="match status" value="3"/>
</dbReference>
<dbReference type="PANTHER" id="PTHR46236">
    <property type="entry name" value="TRAF-LIKE SUPERFAMILY PROTEIN"/>
    <property type="match status" value="1"/>
</dbReference>
<evidence type="ECO:0000259" key="2">
    <source>
        <dbReference type="PROSITE" id="PS50144"/>
    </source>
</evidence>
<evidence type="ECO:0000313" key="4">
    <source>
        <dbReference type="Proteomes" id="UP000541444"/>
    </source>
</evidence>
<dbReference type="AlphaFoldDB" id="A0A7J7LHP6"/>
<dbReference type="Proteomes" id="UP000541444">
    <property type="component" value="Unassembled WGS sequence"/>
</dbReference>
<comment type="caution">
    <text evidence="3">The sequence shown here is derived from an EMBL/GenBank/DDBJ whole genome shotgun (WGS) entry which is preliminary data.</text>
</comment>
<feature type="domain" description="MATH" evidence="2">
    <location>
        <begin position="377"/>
        <end position="493"/>
    </location>
</feature>
<keyword evidence="1" id="KW-0175">Coiled coil</keyword>
<accession>A0A7J7LHP6</accession>
<dbReference type="SMART" id="SM00061">
    <property type="entry name" value="MATH"/>
    <property type="match status" value="3"/>
</dbReference>
<name>A0A7J7LHP6_9MAGN</name>
<dbReference type="InterPro" id="IPR050804">
    <property type="entry name" value="MCC"/>
</dbReference>
<dbReference type="InterPro" id="IPR002083">
    <property type="entry name" value="MATH/TRAF_dom"/>
</dbReference>
<dbReference type="PANTHER" id="PTHR46236:SF35">
    <property type="entry name" value="MATH DOMAIN-CONTAINING PROTEIN"/>
    <property type="match status" value="1"/>
</dbReference>
<feature type="domain" description="MATH" evidence="2">
    <location>
        <begin position="211"/>
        <end position="328"/>
    </location>
</feature>
<evidence type="ECO:0000256" key="1">
    <source>
        <dbReference type="ARBA" id="ARBA00023054"/>
    </source>
</evidence>
<dbReference type="Gene3D" id="2.60.210.10">
    <property type="entry name" value="Apoptosis, Tumor Necrosis Factor Receptor Associated Protein 2, Chain A"/>
    <property type="match status" value="3"/>
</dbReference>
<evidence type="ECO:0000313" key="3">
    <source>
        <dbReference type="EMBL" id="KAF6142034.1"/>
    </source>
</evidence>
<dbReference type="Pfam" id="PF22486">
    <property type="entry name" value="MATH_2"/>
    <property type="match status" value="3"/>
</dbReference>
<dbReference type="CDD" id="cd00121">
    <property type="entry name" value="MATH"/>
    <property type="match status" value="3"/>
</dbReference>
<sequence length="501" mass="57787">MGSSVSKSKVYSDKSKKKIVADDYTPSFEKPCKGVISRVTRMQDPISNTFVWKIEGWSKTVKLRAYSEYFVVGDIEWRIDLDQNFTTPGYLVPSLSRISPCTSDIYAQYTFKFRDQIHGNHKSETAYNYFSSQDWGLSKFLPLAELNDPTKGFIVKDSCIIEATITVLGMNSTFNSNQSTKKIDADNFVSAHQKLCNGVISRVTRMQDPILSTFIWEIQGWSKIVELKAYSEYFVVGDFEWRIDLNQNATTGYLVPHLSKKSQCTEDVYIRYTFNFRDQIHGKHRSVTGYNYFSSLDWGFTKFLPLAELNDPTKGFIVKDSCIIEVTITVLGMSSKVFFDKPTEKIDADSYTPVSHKPCNVSDGVVNRFTRMQEPKSSTFSWKIEGWSKTREMKAHSEYFAVGDIEWSIYFEQNTRHLGLFLEHNTPCSGDVYARYTFIFRDQIHGKHKSRTDYHHFKRNRNWGERKVLLLDELNDPTKGFIVKDTCIIEATVTMLGFSHC</sequence>